<feature type="domain" description="Thioredoxin" evidence="7">
    <location>
        <begin position="37"/>
        <end position="191"/>
    </location>
</feature>
<dbReference type="Gene3D" id="3.40.30.10">
    <property type="entry name" value="Glutaredoxin"/>
    <property type="match status" value="1"/>
</dbReference>
<dbReference type="Proteomes" id="UP001482520">
    <property type="component" value="Unassembled WGS sequence"/>
</dbReference>
<keyword evidence="6" id="KW-0732">Signal</keyword>
<evidence type="ECO:0000256" key="3">
    <source>
        <dbReference type="ARBA" id="ARBA00022968"/>
    </source>
</evidence>
<dbReference type="CDD" id="cd02966">
    <property type="entry name" value="TlpA_like_family"/>
    <property type="match status" value="1"/>
</dbReference>
<keyword evidence="2" id="KW-0201">Cytochrome c-type biogenesis</keyword>
<comment type="caution">
    <text evidence="8">The sequence shown here is derived from an EMBL/GenBank/DDBJ whole genome shotgun (WGS) entry which is preliminary data.</text>
</comment>
<dbReference type="EMBL" id="JBEGDP010000029">
    <property type="protein sequence ID" value="MEQ7849148.1"/>
    <property type="molecule type" value="Genomic_DNA"/>
</dbReference>
<dbReference type="InterPro" id="IPR050553">
    <property type="entry name" value="Thioredoxin_ResA/DsbE_sf"/>
</dbReference>
<organism evidence="8 9">
    <name type="scientific">Nocardioides kribbensis</name>
    <dbReference type="NCBI Taxonomy" id="305517"/>
    <lineage>
        <taxon>Bacteria</taxon>
        <taxon>Bacillati</taxon>
        <taxon>Actinomycetota</taxon>
        <taxon>Actinomycetes</taxon>
        <taxon>Propionibacteriales</taxon>
        <taxon>Nocardioidaceae</taxon>
        <taxon>Nocardioides</taxon>
    </lineage>
</organism>
<evidence type="ECO:0000313" key="9">
    <source>
        <dbReference type="Proteomes" id="UP001482520"/>
    </source>
</evidence>
<sequence length="193" mass="20106">MTPRARRLTAGLALACSVVLGTAGCSSLRGTDDGVTYIQGGGAVSEYAPDEREDPVVLRDQPTTTGGTVSIEPGTVTVVNVWWSGCGPCRTEMPLLTEADRELGDSVDFVGINIRDTSATQAATFERARGVDYPSIYAPDGRALLAFSGSVAPQTMPSTAVLDTEGRVAAVISGEIPSKQTLLDVVETVVEEG</sequence>
<protein>
    <submittedName>
        <fullName evidence="8">TlpA disulfide reductase family protein</fullName>
    </submittedName>
</protein>
<evidence type="ECO:0000256" key="4">
    <source>
        <dbReference type="ARBA" id="ARBA00023157"/>
    </source>
</evidence>
<dbReference type="RefSeq" id="WP_193661965.1">
    <property type="nucleotide sequence ID" value="NZ_BAAAMM010000005.1"/>
</dbReference>
<dbReference type="InterPro" id="IPR017937">
    <property type="entry name" value="Thioredoxin_CS"/>
</dbReference>
<evidence type="ECO:0000313" key="8">
    <source>
        <dbReference type="EMBL" id="MEQ7849148.1"/>
    </source>
</evidence>
<name>A0ABV1P320_9ACTN</name>
<dbReference type="PROSITE" id="PS51257">
    <property type="entry name" value="PROKAR_LIPOPROTEIN"/>
    <property type="match status" value="1"/>
</dbReference>
<dbReference type="InterPro" id="IPR036249">
    <property type="entry name" value="Thioredoxin-like_sf"/>
</dbReference>
<keyword evidence="3" id="KW-0812">Transmembrane</keyword>
<dbReference type="PANTHER" id="PTHR42852">
    <property type="entry name" value="THIOL:DISULFIDE INTERCHANGE PROTEIN DSBE"/>
    <property type="match status" value="1"/>
</dbReference>
<feature type="signal peptide" evidence="6">
    <location>
        <begin position="1"/>
        <end position="23"/>
    </location>
</feature>
<keyword evidence="3" id="KW-0735">Signal-anchor</keyword>
<evidence type="ECO:0000259" key="7">
    <source>
        <dbReference type="PROSITE" id="PS51352"/>
    </source>
</evidence>
<accession>A0ABV1P320</accession>
<keyword evidence="5" id="KW-0676">Redox-active center</keyword>
<dbReference type="InterPro" id="IPR013740">
    <property type="entry name" value="Redoxin"/>
</dbReference>
<dbReference type="Pfam" id="PF08534">
    <property type="entry name" value="Redoxin"/>
    <property type="match status" value="1"/>
</dbReference>
<dbReference type="InterPro" id="IPR013766">
    <property type="entry name" value="Thioredoxin_domain"/>
</dbReference>
<dbReference type="SUPFAM" id="SSF52833">
    <property type="entry name" value="Thioredoxin-like"/>
    <property type="match status" value="1"/>
</dbReference>
<dbReference type="PROSITE" id="PS00194">
    <property type="entry name" value="THIOREDOXIN_1"/>
    <property type="match status" value="1"/>
</dbReference>
<comment type="subcellular location">
    <subcellularLocation>
        <location evidence="1">Cell envelope</location>
    </subcellularLocation>
</comment>
<dbReference type="PROSITE" id="PS51352">
    <property type="entry name" value="THIOREDOXIN_2"/>
    <property type="match status" value="1"/>
</dbReference>
<feature type="chain" id="PRO_5047497472" evidence="6">
    <location>
        <begin position="24"/>
        <end position="193"/>
    </location>
</feature>
<evidence type="ECO:0000256" key="5">
    <source>
        <dbReference type="ARBA" id="ARBA00023284"/>
    </source>
</evidence>
<evidence type="ECO:0000256" key="2">
    <source>
        <dbReference type="ARBA" id="ARBA00022748"/>
    </source>
</evidence>
<reference evidence="8 9" key="1">
    <citation type="submission" date="2024-02" db="EMBL/GenBank/DDBJ databases">
        <title>Full genome sequence of Nocardioides kribbensis.</title>
        <authorList>
            <person name="Poletto B.L."/>
            <person name="Silva G."/>
            <person name="Galante D."/>
            <person name="Campos K.R."/>
            <person name="Santos M.B.N."/>
            <person name="Sacchi C.T."/>
        </authorList>
    </citation>
    <scope>NUCLEOTIDE SEQUENCE [LARGE SCALE GENOMIC DNA]</scope>
    <source>
        <strain evidence="8 9">O4R</strain>
    </source>
</reference>
<keyword evidence="4" id="KW-1015">Disulfide bond</keyword>
<keyword evidence="9" id="KW-1185">Reference proteome</keyword>
<evidence type="ECO:0000256" key="6">
    <source>
        <dbReference type="SAM" id="SignalP"/>
    </source>
</evidence>
<evidence type="ECO:0000256" key="1">
    <source>
        <dbReference type="ARBA" id="ARBA00004196"/>
    </source>
</evidence>
<gene>
    <name evidence="8" type="ORF">V6R90_17875</name>
</gene>
<proteinExistence type="predicted"/>
<dbReference type="PANTHER" id="PTHR42852:SF6">
    <property type="entry name" value="THIOL:DISULFIDE INTERCHANGE PROTEIN DSBE"/>
    <property type="match status" value="1"/>
</dbReference>